<dbReference type="PANTHER" id="PTHR38451">
    <property type="entry name" value="TRNA (ADENINE(22)-N(1))-METHYLTRANSFERASE"/>
    <property type="match status" value="1"/>
</dbReference>
<dbReference type="GO" id="GO:0160105">
    <property type="term" value="F:tRNA (adenine(22)-N1)-methyltransferase activity"/>
    <property type="evidence" value="ECO:0007669"/>
    <property type="project" value="InterPro"/>
</dbReference>
<dbReference type="GO" id="GO:0032259">
    <property type="term" value="P:methylation"/>
    <property type="evidence" value="ECO:0007669"/>
    <property type="project" value="UniProtKB-KW"/>
</dbReference>
<dbReference type="Proteomes" id="UP000204391">
    <property type="component" value="Chromosome"/>
</dbReference>
<keyword evidence="2" id="KW-1185">Reference proteome</keyword>
<sequence length="236" mass="27042">MNQNITISNRLKRIASYLPKKPHFADIGSDHAYLPCYVCLHDDAAKAIAGEVVEGPFHSAKATVKANHLEAVVDVRLGDGLAVLHKGEVNQVVIAGMGGSLIKSILENGMDKLEKVERIIAQPNVDAKAVRKWLYHHGYEIIQEEIVEENEHFYEIIVADKMNTIQNLTEKDFMFGPILLVNKSKPFYNKWRSEKEKLHYIRKQLDQASVPQIEKLRRFDNEVTWIEEVLRDEKQD</sequence>
<keyword evidence="1" id="KW-0489">Methyltransferase</keyword>
<dbReference type="OrthoDB" id="5881184at2"/>
<dbReference type="KEGG" id="vne:CFK40_09350"/>
<evidence type="ECO:0000313" key="1">
    <source>
        <dbReference type="EMBL" id="ASN05208.1"/>
    </source>
</evidence>
<evidence type="ECO:0000313" key="2">
    <source>
        <dbReference type="Proteomes" id="UP000204391"/>
    </source>
</evidence>
<dbReference type="InterPro" id="IPR029063">
    <property type="entry name" value="SAM-dependent_MTases_sf"/>
</dbReference>
<proteinExistence type="predicted"/>
<dbReference type="InterPro" id="IPR006901">
    <property type="entry name" value="TrmK"/>
</dbReference>
<gene>
    <name evidence="1" type="ORF">CFK40_09350</name>
</gene>
<organism evidence="1 2">
    <name type="scientific">Virgibacillus necropolis</name>
    <dbReference type="NCBI Taxonomy" id="163877"/>
    <lineage>
        <taxon>Bacteria</taxon>
        <taxon>Bacillati</taxon>
        <taxon>Bacillota</taxon>
        <taxon>Bacilli</taxon>
        <taxon>Bacillales</taxon>
        <taxon>Bacillaceae</taxon>
        <taxon>Virgibacillus</taxon>
    </lineage>
</organism>
<dbReference type="SUPFAM" id="SSF53335">
    <property type="entry name" value="S-adenosyl-L-methionine-dependent methyltransferases"/>
    <property type="match status" value="1"/>
</dbReference>
<dbReference type="Pfam" id="PF04816">
    <property type="entry name" value="TrmK"/>
    <property type="match status" value="1"/>
</dbReference>
<protein>
    <submittedName>
        <fullName evidence="1">tRNA (Adenine(22)-N(1))-methyltransferase TrmK</fullName>
    </submittedName>
</protein>
<dbReference type="Gene3D" id="3.40.50.150">
    <property type="entry name" value="Vaccinia Virus protein VP39"/>
    <property type="match status" value="1"/>
</dbReference>
<dbReference type="RefSeq" id="WP_089532058.1">
    <property type="nucleotide sequence ID" value="NZ_CP022437.1"/>
</dbReference>
<name>A0A221MC10_9BACI</name>
<dbReference type="EMBL" id="CP022437">
    <property type="protein sequence ID" value="ASN05208.1"/>
    <property type="molecule type" value="Genomic_DNA"/>
</dbReference>
<keyword evidence="1" id="KW-0808">Transferase</keyword>
<dbReference type="PANTHER" id="PTHR38451:SF1">
    <property type="entry name" value="TRNA (ADENINE(22)-N(1))-METHYLTRANSFERASE"/>
    <property type="match status" value="1"/>
</dbReference>
<dbReference type="PIRSF" id="PIRSF018637">
    <property type="entry name" value="TrmK"/>
    <property type="match status" value="1"/>
</dbReference>
<dbReference type="AlphaFoldDB" id="A0A221MC10"/>
<dbReference type="Gene3D" id="1.10.287.1890">
    <property type="match status" value="1"/>
</dbReference>
<accession>A0A221MC10</accession>
<reference evidence="1 2" key="1">
    <citation type="journal article" date="2003" name="Int. J. Syst. Evol. Microbiol.">
        <title>Virgibacillus carmonensis sp. nov., Virgibacillus necropolis sp. nov. and Virgibacillus picturae sp. nov., three novel species isolated from deteriorated mural paintings, transfer of the species of the genus salibacillus to Virgibacillus, as Virgibacillus marismortui comb. nov. and Virgibacillus salexigens comb. nov., and emended description of the genus Virgibacillus.</title>
        <authorList>
            <person name="Heyrman J."/>
            <person name="Logan N.A."/>
            <person name="Busse H.J."/>
            <person name="Balcaen A."/>
            <person name="Lebbe L."/>
            <person name="Rodriguez-Diaz M."/>
            <person name="Swings J."/>
            <person name="De Vos P."/>
        </authorList>
    </citation>
    <scope>NUCLEOTIDE SEQUENCE [LARGE SCALE GENOMIC DNA]</scope>
    <source>
        <strain evidence="1 2">LMG 19488</strain>
    </source>
</reference>